<dbReference type="GO" id="GO:0003677">
    <property type="term" value="F:DNA binding"/>
    <property type="evidence" value="ECO:0007669"/>
    <property type="project" value="InterPro"/>
</dbReference>
<dbReference type="InterPro" id="IPR019734">
    <property type="entry name" value="TPR_rpt"/>
</dbReference>
<dbReference type="SUPFAM" id="SSF52540">
    <property type="entry name" value="P-loop containing nucleoside triphosphate hydrolases"/>
    <property type="match status" value="1"/>
</dbReference>
<dbReference type="InterPro" id="IPR027417">
    <property type="entry name" value="P-loop_NTPase"/>
</dbReference>
<dbReference type="SUPFAM" id="SSF48452">
    <property type="entry name" value="TPR-like"/>
    <property type="match status" value="3"/>
</dbReference>
<evidence type="ECO:0000313" key="3">
    <source>
        <dbReference type="Proteomes" id="UP000078287"/>
    </source>
</evidence>
<dbReference type="STRING" id="1707952.A6A03_06095"/>
<dbReference type="InterPro" id="IPR036388">
    <property type="entry name" value="WH-like_DNA-bd_sf"/>
</dbReference>
<proteinExistence type="predicted"/>
<dbReference type="Gene3D" id="1.25.40.10">
    <property type="entry name" value="Tetratricopeptide repeat domain"/>
    <property type="match status" value="4"/>
</dbReference>
<dbReference type="SUPFAM" id="SSF46894">
    <property type="entry name" value="C-terminal effector domain of the bipartite response regulators"/>
    <property type="match status" value="1"/>
</dbReference>
<organism evidence="2 3">
    <name type="scientific">Chloroflexus islandicus</name>
    <dbReference type="NCBI Taxonomy" id="1707952"/>
    <lineage>
        <taxon>Bacteria</taxon>
        <taxon>Bacillati</taxon>
        <taxon>Chloroflexota</taxon>
        <taxon>Chloroflexia</taxon>
        <taxon>Chloroflexales</taxon>
        <taxon>Chloroflexineae</taxon>
        <taxon>Chloroflexaceae</taxon>
        <taxon>Chloroflexus</taxon>
    </lineage>
</organism>
<dbReference type="SMART" id="SM01043">
    <property type="entry name" value="BTAD"/>
    <property type="match status" value="1"/>
</dbReference>
<accession>A0A178LRE0</accession>
<dbReference type="GO" id="GO:0006355">
    <property type="term" value="P:regulation of DNA-templated transcription"/>
    <property type="evidence" value="ECO:0007669"/>
    <property type="project" value="InterPro"/>
</dbReference>
<dbReference type="InterPro" id="IPR051677">
    <property type="entry name" value="AfsR-DnrI-RedD_regulator"/>
</dbReference>
<keyword evidence="3" id="KW-1185">Reference proteome</keyword>
<name>A0A178LRE0_9CHLR</name>
<evidence type="ECO:0000313" key="2">
    <source>
        <dbReference type="EMBL" id="OAN36318.1"/>
    </source>
</evidence>
<dbReference type="InterPro" id="IPR041664">
    <property type="entry name" value="AAA_16"/>
</dbReference>
<reference evidence="2 3" key="1">
    <citation type="submission" date="2016-04" db="EMBL/GenBank/DDBJ databases">
        <title>Chloroflexus islandicus sp. nov., a thermophilic filamentous anoxygenic phototrophic bacterium from geyser Strokkur (Iceland).</title>
        <authorList>
            <person name="Gaisin V.A."/>
            <person name="Kalashnikov A.M."/>
            <person name="Sukhacheva M.V."/>
            <person name="Grouzdev D.S."/>
            <person name="Ivanov T.M."/>
            <person name="Kuznetsov B."/>
            <person name="Gorlenko V.M."/>
        </authorList>
    </citation>
    <scope>NUCLEOTIDE SEQUENCE [LARGE SCALE GENOMIC DNA]</scope>
    <source>
        <strain evidence="3">isl-2</strain>
    </source>
</reference>
<dbReference type="Pfam" id="PF03704">
    <property type="entry name" value="BTAD"/>
    <property type="match status" value="1"/>
</dbReference>
<comment type="caution">
    <text evidence="2">The sequence shown here is derived from an EMBL/GenBank/DDBJ whole genome shotgun (WGS) entry which is preliminary data.</text>
</comment>
<sequence>MTTAISPQFELHLLGAPRFWAAQQEVTFQRRQPLAIMAVLALHDRAVTRDELSYLLWPDAPQTVARQRLRRSLSQLRQTIGVIADQIVISTSQVHSSLLRFNSEHCRVDAREFLRLSQHVRALPPPQSLSMIAEAATLYRGPLLNGIELEEAPEFEHWLQQQRYHFERLYFDVIVRAIDGYAHIGDLPRALAVAEQALVIDALSEEVHRKIMWLYAKLGQRSSAIRQFALCLDLLERELAVRPDSATVELYQAIVAEQIESARALAFPQPVLAPGKPAHSARTIASLPIPPAPIDEMTTAVQAAFGSAAPVIWVEGPAGAGKSWLARTVPTRLPFARQVWMVSARTVSSHTPFGLMRAVLHTAMLQRLNEAHSPSGIATQLDLWMSEATRVLPELRALFPQLLPVRNQNDEMPAARHAGLARLLQALPRALLALAGGQPTVVIFEDLDEADHLSIEAIRWLGSVCRGTQTVLFITCRTADREPLASVLAELQQQAMVCYWRLPHFDQATVLQYGQAAGLAPEQAHTIWQATGGAPLAVTEMIHAAAGAAAGAALPTSLAEAIQQQLCALDAAERRIMETIAVLASSSIDVIQQMSGRNPAEVEQACARLCLRNWLSQNAAQYTIAHPEIRAVTLASLTPARRQSLHRQAASVLRQMNAELPLIANHLEQAEQINEAAELWLQVARQARSRYAHESALAAVQRGLGLATDLHLLFQLLCEQEDILHEQGRRDEQASALAALDQFCERSPDHPEWHGVFYARRGRYALARNHWPEAIDALRRATAYTLHYDVATLTLLARALWHHQDWSAAEEALQQAQQAAQQQSQPDLLVRYWLARADYEQARERFAAAEEALQRAIQFVDPQSPLLPEIMLLRGNLATVRNDFVTALTYGQEAYQLFDRRGIPDRAAAASVLIARAQARLGQFAEALAAYERAYAGYAALRLRQGMAASRVNAATIALRFGDFASGIRLATEAHTLFQAINDARGMCVAASNIGAALVWQGHGANAEHWLRDSLARAQALQLPVQQAAALANLGAALLQQGRLEEARMTMEQGLTLRAMQGLLDMSIDRAFLAIACLRLGDNAAADMHSAQAVRDLEQAPAVEHPQQIWFARAQVLRALGRYDEAQSALQMAMNDLQREQHQLPPALHDRFLTAFTFNQAILNAHTADIWPDPPALA</sequence>
<dbReference type="OrthoDB" id="9801841at2"/>
<dbReference type="PANTHER" id="PTHR35807:SF3">
    <property type="entry name" value="BLL5740 PROTEIN"/>
    <property type="match status" value="1"/>
</dbReference>
<dbReference type="Pfam" id="PF13191">
    <property type="entry name" value="AAA_16"/>
    <property type="match status" value="1"/>
</dbReference>
<dbReference type="InterPro" id="IPR005158">
    <property type="entry name" value="BTAD"/>
</dbReference>
<dbReference type="AlphaFoldDB" id="A0A178LRE0"/>
<dbReference type="Proteomes" id="UP000078287">
    <property type="component" value="Unassembled WGS sequence"/>
</dbReference>
<dbReference type="InterPro" id="IPR016032">
    <property type="entry name" value="Sig_transdc_resp-reg_C-effctor"/>
</dbReference>
<dbReference type="Pfam" id="PF13181">
    <property type="entry name" value="TPR_8"/>
    <property type="match status" value="2"/>
</dbReference>
<dbReference type="PANTHER" id="PTHR35807">
    <property type="entry name" value="TRANSCRIPTIONAL REGULATOR REDD-RELATED"/>
    <property type="match status" value="1"/>
</dbReference>
<gene>
    <name evidence="2" type="ORF">A6A03_06095</name>
</gene>
<dbReference type="EMBL" id="LWQS01000125">
    <property type="protein sequence ID" value="OAN36318.1"/>
    <property type="molecule type" value="Genomic_DNA"/>
</dbReference>
<dbReference type="RefSeq" id="WP_066791645.1">
    <property type="nucleotide sequence ID" value="NZ_LWQS01000125.1"/>
</dbReference>
<dbReference type="SMART" id="SM00028">
    <property type="entry name" value="TPR"/>
    <property type="match status" value="8"/>
</dbReference>
<feature type="domain" description="Bacterial transcriptional activator" evidence="1">
    <location>
        <begin position="108"/>
        <end position="255"/>
    </location>
</feature>
<protein>
    <submittedName>
        <fullName evidence="2">SARP family transcriptional regulator</fullName>
    </submittedName>
</protein>
<dbReference type="Gene3D" id="1.10.10.10">
    <property type="entry name" value="Winged helix-like DNA-binding domain superfamily/Winged helix DNA-binding domain"/>
    <property type="match status" value="1"/>
</dbReference>
<dbReference type="InterPro" id="IPR011990">
    <property type="entry name" value="TPR-like_helical_dom_sf"/>
</dbReference>
<evidence type="ECO:0000259" key="1">
    <source>
        <dbReference type="SMART" id="SM01043"/>
    </source>
</evidence>